<dbReference type="PANTHER" id="PTHR42776:SF4">
    <property type="entry name" value="ACYLAMINO-ACID-RELEASING ENZYME"/>
    <property type="match status" value="1"/>
</dbReference>
<organism evidence="11 12">
    <name type="scientific">Boothiomyces macroporosus</name>
    <dbReference type="NCBI Taxonomy" id="261099"/>
    <lineage>
        <taxon>Eukaryota</taxon>
        <taxon>Fungi</taxon>
        <taxon>Fungi incertae sedis</taxon>
        <taxon>Chytridiomycota</taxon>
        <taxon>Chytridiomycota incertae sedis</taxon>
        <taxon>Chytridiomycetes</taxon>
        <taxon>Rhizophydiales</taxon>
        <taxon>Terramycetaceae</taxon>
        <taxon>Boothiomyces</taxon>
    </lineage>
</organism>
<keyword evidence="7 8" id="KW-0378">Hydrolase</keyword>
<evidence type="ECO:0000256" key="4">
    <source>
        <dbReference type="ARBA" id="ARBA00010040"/>
    </source>
</evidence>
<dbReference type="GO" id="GO:0004252">
    <property type="term" value="F:serine-type endopeptidase activity"/>
    <property type="evidence" value="ECO:0007669"/>
    <property type="project" value="UniProtKB-UniRule"/>
</dbReference>
<dbReference type="SUPFAM" id="SSF53474">
    <property type="entry name" value="alpha/beta-Hydrolases"/>
    <property type="match status" value="1"/>
</dbReference>
<comment type="similarity">
    <text evidence="3 8">Belongs to the peptidase S9A family.</text>
</comment>
<dbReference type="InterPro" id="IPR001375">
    <property type="entry name" value="Peptidase_S9_cat"/>
</dbReference>
<protein>
    <recommendedName>
        <fullName evidence="8">Prolyl endopeptidase</fullName>
        <ecNumber evidence="8">3.4.21.-</ecNumber>
    </recommendedName>
</protein>
<reference evidence="11" key="1">
    <citation type="submission" date="2020-05" db="EMBL/GenBank/DDBJ databases">
        <title>Phylogenomic resolution of chytrid fungi.</title>
        <authorList>
            <person name="Stajich J.E."/>
            <person name="Amses K."/>
            <person name="Simmons R."/>
            <person name="Seto K."/>
            <person name="Myers J."/>
            <person name="Bonds A."/>
            <person name="Quandt C.A."/>
            <person name="Barry K."/>
            <person name="Liu P."/>
            <person name="Grigoriev I."/>
            <person name="Longcore J.E."/>
            <person name="James T.Y."/>
        </authorList>
    </citation>
    <scope>NUCLEOTIDE SEQUENCE</scope>
    <source>
        <strain evidence="11">PLAUS21</strain>
    </source>
</reference>
<dbReference type="Pfam" id="PF00326">
    <property type="entry name" value="Peptidase_S9"/>
    <property type="match status" value="1"/>
</dbReference>
<evidence type="ECO:0000256" key="7">
    <source>
        <dbReference type="ARBA" id="ARBA00022801"/>
    </source>
</evidence>
<dbReference type="EMBL" id="JADGKB010000043">
    <property type="protein sequence ID" value="KAJ3257031.1"/>
    <property type="molecule type" value="Genomic_DNA"/>
</dbReference>
<proteinExistence type="inferred from homology"/>
<comment type="catalytic activity">
    <reaction evidence="1">
        <text>Cleavage of an N-acetyl or N-formyl amino acid from the N-terminus of a polypeptide.</text>
        <dbReference type="EC" id="3.4.19.1"/>
    </reaction>
</comment>
<dbReference type="InterPro" id="IPR002470">
    <property type="entry name" value="Peptidase_S9A"/>
</dbReference>
<keyword evidence="6" id="KW-0963">Cytoplasm</keyword>
<evidence type="ECO:0000256" key="5">
    <source>
        <dbReference type="ARBA" id="ARBA00011881"/>
    </source>
</evidence>
<evidence type="ECO:0000313" key="11">
    <source>
        <dbReference type="EMBL" id="KAJ3257031.1"/>
    </source>
</evidence>
<feature type="domain" description="Acylamino-acid-releasing enzyme N-terminal" evidence="10">
    <location>
        <begin position="154"/>
        <end position="377"/>
    </location>
</feature>
<dbReference type="Gene3D" id="2.120.10.30">
    <property type="entry name" value="TolB, C-terminal domain"/>
    <property type="match status" value="1"/>
</dbReference>
<feature type="domain" description="Acylamino-acid-releasing enzyme N-terminal" evidence="10">
    <location>
        <begin position="67"/>
        <end position="150"/>
    </location>
</feature>
<evidence type="ECO:0000259" key="9">
    <source>
        <dbReference type="Pfam" id="PF00326"/>
    </source>
</evidence>
<sequence length="666" mass="72973">MFKNAKAADIYKKISSIPIYSGISQIKETENSLFITATLSGKDFARASKISSIQNIVYDLSTKEATIGFPAEIPESNGLCSISPSGKLQAILKTIGEERYVEISGTTKKSIKVTKSHGPFYNDDYFGCINWSEDESKIVYVAEETKPTEDNQYEYLYDPGEGYTGKRTAKAVIVDLLNDSINVLNLPFFGISQPLFAANSLFFVGVESQPLQLGIKYCANRHTALYRADLDGGNLKRLTTEGVNAKYPLVTPDGKSLVYLSNPTLGPHDSCCQLLCLDLESEVESVVVPYVQEANSDFVGLFSLKLKPNCWINYEGHVILLVNAIQKCRNVILAVDLSTKTVMNLTLGMESWNLFATTPSGRVLAARSSPSNPTSLMALQYGADKEWTAIDDSSEKLPLSYEHYAIPGETADTNEVVIIKGENGQFEGKSPLIVMPHGGPHSANTIDFNSTVASFAMLGYTCMLVNYTGSTGYGNKSIYALVGQIGTLDINDVHSAAVWAKATQNVDNENVYLFGGSHGGFILGHLITRYPDFYTAACMRNPVVNVGAMVSNSDIPDWCFAEAGLPFDPRSMDPLSPAHYKTMYEASPVSHLKDKVSPVLMMLGDGDRRVPPSQGLRFVETLKGKGFDAHTLMFPKVGHALDTFDAQRYGFEASAAFFLKYYKSYE</sequence>
<comment type="subunit">
    <text evidence="5">Homotetramer.</text>
</comment>
<keyword evidence="8" id="KW-0645">Protease</keyword>
<evidence type="ECO:0000256" key="6">
    <source>
        <dbReference type="ARBA" id="ARBA00022490"/>
    </source>
</evidence>
<dbReference type="SUPFAM" id="SSF69304">
    <property type="entry name" value="Tricorn protease N-terminal domain"/>
    <property type="match status" value="1"/>
</dbReference>
<dbReference type="AlphaFoldDB" id="A0AAD5Y5I3"/>
<accession>A0AAD5Y5I3</accession>
<dbReference type="InterPro" id="IPR011042">
    <property type="entry name" value="6-blade_b-propeller_TolB-like"/>
</dbReference>
<dbReference type="GO" id="GO:0006508">
    <property type="term" value="P:proteolysis"/>
    <property type="evidence" value="ECO:0007669"/>
    <property type="project" value="UniProtKB-KW"/>
</dbReference>
<evidence type="ECO:0000256" key="1">
    <source>
        <dbReference type="ARBA" id="ARBA00000721"/>
    </source>
</evidence>
<evidence type="ECO:0000259" key="10">
    <source>
        <dbReference type="Pfam" id="PF19283"/>
    </source>
</evidence>
<evidence type="ECO:0000256" key="8">
    <source>
        <dbReference type="RuleBase" id="RU368024"/>
    </source>
</evidence>
<dbReference type="GO" id="GO:0008242">
    <property type="term" value="F:omega peptidase activity"/>
    <property type="evidence" value="ECO:0007669"/>
    <property type="project" value="UniProtKB-EC"/>
</dbReference>
<dbReference type="EC" id="3.4.21.-" evidence="8"/>
<dbReference type="Gene3D" id="3.40.50.1820">
    <property type="entry name" value="alpha/beta hydrolase"/>
    <property type="match status" value="1"/>
</dbReference>
<comment type="caution">
    <text evidence="11">The sequence shown here is derived from an EMBL/GenBank/DDBJ whole genome shotgun (WGS) entry which is preliminary data.</text>
</comment>
<comment type="subcellular location">
    <subcellularLocation>
        <location evidence="2">Cytoplasm</location>
    </subcellularLocation>
</comment>
<evidence type="ECO:0000313" key="12">
    <source>
        <dbReference type="Proteomes" id="UP001210925"/>
    </source>
</evidence>
<keyword evidence="12" id="KW-1185">Reference proteome</keyword>
<keyword evidence="8" id="KW-0720">Serine protease</keyword>
<evidence type="ECO:0000256" key="3">
    <source>
        <dbReference type="ARBA" id="ARBA00005228"/>
    </source>
</evidence>
<feature type="domain" description="Peptidase S9 prolyl oligopeptidase catalytic" evidence="9">
    <location>
        <begin position="448"/>
        <end position="663"/>
    </location>
</feature>
<dbReference type="PANTHER" id="PTHR42776">
    <property type="entry name" value="SERINE PEPTIDASE S9 FAMILY MEMBER"/>
    <property type="match status" value="1"/>
</dbReference>
<name>A0AAD5Y5I3_9FUNG</name>
<dbReference type="Pfam" id="PF19283">
    <property type="entry name" value="APEH_N"/>
    <property type="match status" value="2"/>
</dbReference>
<gene>
    <name evidence="11" type="ORF">HK103_005015</name>
</gene>
<dbReference type="PRINTS" id="PR00862">
    <property type="entry name" value="PROLIGOPTASE"/>
</dbReference>
<dbReference type="GO" id="GO:0005737">
    <property type="term" value="C:cytoplasm"/>
    <property type="evidence" value="ECO:0007669"/>
    <property type="project" value="UniProtKB-SubCell"/>
</dbReference>
<dbReference type="Proteomes" id="UP001210925">
    <property type="component" value="Unassembled WGS sequence"/>
</dbReference>
<evidence type="ECO:0000256" key="2">
    <source>
        <dbReference type="ARBA" id="ARBA00004496"/>
    </source>
</evidence>
<dbReference type="InterPro" id="IPR029058">
    <property type="entry name" value="AB_hydrolase_fold"/>
</dbReference>
<comment type="similarity">
    <text evidence="4">Belongs to the peptidase S9C family.</text>
</comment>
<dbReference type="InterPro" id="IPR045550">
    <property type="entry name" value="AARE_N"/>
</dbReference>